<dbReference type="EMBL" id="JACXVP010000011">
    <property type="protein sequence ID" value="KAG5575519.1"/>
    <property type="molecule type" value="Genomic_DNA"/>
</dbReference>
<proteinExistence type="predicted"/>
<evidence type="ECO:0000313" key="2">
    <source>
        <dbReference type="Proteomes" id="UP000824120"/>
    </source>
</evidence>
<name>A0A9J5WJR6_SOLCO</name>
<organism evidence="1 2">
    <name type="scientific">Solanum commersonii</name>
    <name type="common">Commerson's wild potato</name>
    <name type="synonym">Commerson's nightshade</name>
    <dbReference type="NCBI Taxonomy" id="4109"/>
    <lineage>
        <taxon>Eukaryota</taxon>
        <taxon>Viridiplantae</taxon>
        <taxon>Streptophyta</taxon>
        <taxon>Embryophyta</taxon>
        <taxon>Tracheophyta</taxon>
        <taxon>Spermatophyta</taxon>
        <taxon>Magnoliopsida</taxon>
        <taxon>eudicotyledons</taxon>
        <taxon>Gunneridae</taxon>
        <taxon>Pentapetalae</taxon>
        <taxon>asterids</taxon>
        <taxon>lamiids</taxon>
        <taxon>Solanales</taxon>
        <taxon>Solanaceae</taxon>
        <taxon>Solanoideae</taxon>
        <taxon>Solaneae</taxon>
        <taxon>Solanum</taxon>
    </lineage>
</organism>
<dbReference type="Proteomes" id="UP000824120">
    <property type="component" value="Chromosome 11"/>
</dbReference>
<reference evidence="1 2" key="1">
    <citation type="submission" date="2020-09" db="EMBL/GenBank/DDBJ databases">
        <title>De no assembly of potato wild relative species, Solanum commersonii.</title>
        <authorList>
            <person name="Cho K."/>
        </authorList>
    </citation>
    <scope>NUCLEOTIDE SEQUENCE [LARGE SCALE GENOMIC DNA]</scope>
    <source>
        <strain evidence="1">LZ3.2</strain>
        <tissue evidence="1">Leaf</tissue>
    </source>
</reference>
<accession>A0A9J5WJR6</accession>
<evidence type="ECO:0000313" key="1">
    <source>
        <dbReference type="EMBL" id="KAG5575519.1"/>
    </source>
</evidence>
<feature type="non-terminal residue" evidence="1">
    <location>
        <position position="1"/>
    </location>
</feature>
<gene>
    <name evidence="1" type="ORF">H5410_055653</name>
</gene>
<evidence type="ECO:0008006" key="3">
    <source>
        <dbReference type="Google" id="ProtNLM"/>
    </source>
</evidence>
<dbReference type="OrthoDB" id="1291298at2759"/>
<dbReference type="AlphaFoldDB" id="A0A9J5WJR6"/>
<protein>
    <recommendedName>
        <fullName evidence="3">Aminotransferase-like plant mobile domain-containing protein</fullName>
    </recommendedName>
</protein>
<sequence length="113" mass="13271">FLDLEPKRDVIKALLSFWNPTNNVFHFSNFEMTPTLEEIAGFTGFGVRLHHQRIIALRGNSSTSFSTLEYLQSQGKIIKQRYGRENRFKKFGRTLNKKGSFETLKEHRCFALW</sequence>
<keyword evidence="2" id="KW-1185">Reference proteome</keyword>
<comment type="caution">
    <text evidence="1">The sequence shown here is derived from an EMBL/GenBank/DDBJ whole genome shotgun (WGS) entry which is preliminary data.</text>
</comment>